<keyword evidence="6 9" id="KW-1133">Transmembrane helix</keyword>
<dbReference type="GO" id="GO:0005524">
    <property type="term" value="F:ATP binding"/>
    <property type="evidence" value="ECO:0007669"/>
    <property type="project" value="UniProtKB-KW"/>
</dbReference>
<dbReference type="AlphaFoldDB" id="A0A9W9YKN3"/>
<evidence type="ECO:0000313" key="11">
    <source>
        <dbReference type="Proteomes" id="UP001163046"/>
    </source>
</evidence>
<dbReference type="InterPro" id="IPR050173">
    <property type="entry name" value="ABC_transporter_C-like"/>
</dbReference>
<keyword evidence="4" id="KW-0547">Nucleotide-binding</keyword>
<keyword evidence="3 9" id="KW-0812">Transmembrane</keyword>
<feature type="transmembrane region" description="Helical" evidence="9">
    <location>
        <begin position="133"/>
        <end position="152"/>
    </location>
</feature>
<dbReference type="Gene3D" id="1.20.1560.10">
    <property type="entry name" value="ABC transporter type 1, transmembrane domain"/>
    <property type="match status" value="1"/>
</dbReference>
<comment type="subcellular location">
    <subcellularLocation>
        <location evidence="1">Membrane</location>
        <topology evidence="1">Multi-pass membrane protein</topology>
    </subcellularLocation>
</comment>
<name>A0A9W9YKN3_9CNID</name>
<dbReference type="GO" id="GO:0042626">
    <property type="term" value="F:ATPase-coupled transmembrane transporter activity"/>
    <property type="evidence" value="ECO:0007669"/>
    <property type="project" value="TreeGrafter"/>
</dbReference>
<evidence type="ECO:0000256" key="3">
    <source>
        <dbReference type="ARBA" id="ARBA00022692"/>
    </source>
</evidence>
<dbReference type="Proteomes" id="UP001163046">
    <property type="component" value="Unassembled WGS sequence"/>
</dbReference>
<evidence type="ECO:0000256" key="5">
    <source>
        <dbReference type="ARBA" id="ARBA00022840"/>
    </source>
</evidence>
<evidence type="ECO:0000256" key="1">
    <source>
        <dbReference type="ARBA" id="ARBA00004141"/>
    </source>
</evidence>
<feature type="region of interest" description="Disordered" evidence="8">
    <location>
        <begin position="279"/>
        <end position="309"/>
    </location>
</feature>
<reference evidence="10" key="1">
    <citation type="submission" date="2023-01" db="EMBL/GenBank/DDBJ databases">
        <title>Genome assembly of the deep-sea coral Lophelia pertusa.</title>
        <authorList>
            <person name="Herrera S."/>
            <person name="Cordes E."/>
        </authorList>
    </citation>
    <scope>NUCLEOTIDE SEQUENCE</scope>
    <source>
        <strain evidence="10">USNM1676648</strain>
        <tissue evidence="10">Polyp</tissue>
    </source>
</reference>
<dbReference type="PANTHER" id="PTHR24223">
    <property type="entry name" value="ATP-BINDING CASSETTE SUB-FAMILY C"/>
    <property type="match status" value="1"/>
</dbReference>
<sequence>MGCDASIHRYEKLDEKPDERKSFFGRLTFGFLSAIIQTGNKRPLEEADLSSLELETTRYLTEKLYNEWRNEIKVERERCSQPRLWNALRKAVDKKLAVMIVLLAMLGSFCRLIQPVVLSFLLEEMTADSYLDAGIVCLYSALLCFCSFVQAFAVHHAGYAMFVMAVQVKASLIGLVYKKIGVDTRVITGQLHNVCLLLITMVRTKKREKHRIVCEELVRAIASEGIFSPKKAQSLSRYDGYWSRVCRRYFNTDQNSLNQVKSIYDFWRRNKGGIQEKFRQRNTTQQAENNQEKLNRSSQGTPVAHKRAGRVIKKPNRFTPADYNSKPRLLYCTCQKEDDGSLYLICDYDGPFATTITIRPVWD</sequence>
<dbReference type="SUPFAM" id="SSF90123">
    <property type="entry name" value="ABC transporter transmembrane region"/>
    <property type="match status" value="1"/>
</dbReference>
<evidence type="ECO:0000256" key="4">
    <source>
        <dbReference type="ARBA" id="ARBA00022741"/>
    </source>
</evidence>
<evidence type="ECO:0000256" key="6">
    <source>
        <dbReference type="ARBA" id="ARBA00022989"/>
    </source>
</evidence>
<accession>A0A9W9YKN3</accession>
<organism evidence="10 11">
    <name type="scientific">Desmophyllum pertusum</name>
    <dbReference type="NCBI Taxonomy" id="174260"/>
    <lineage>
        <taxon>Eukaryota</taxon>
        <taxon>Metazoa</taxon>
        <taxon>Cnidaria</taxon>
        <taxon>Anthozoa</taxon>
        <taxon>Hexacorallia</taxon>
        <taxon>Scleractinia</taxon>
        <taxon>Caryophylliina</taxon>
        <taxon>Caryophylliidae</taxon>
        <taxon>Desmophyllum</taxon>
    </lineage>
</organism>
<keyword evidence="5" id="KW-0067">ATP-binding</keyword>
<dbReference type="GO" id="GO:0016020">
    <property type="term" value="C:membrane"/>
    <property type="evidence" value="ECO:0007669"/>
    <property type="project" value="UniProtKB-SubCell"/>
</dbReference>
<dbReference type="EMBL" id="MU827327">
    <property type="protein sequence ID" value="KAJ7355142.1"/>
    <property type="molecule type" value="Genomic_DNA"/>
</dbReference>
<proteinExistence type="inferred from homology"/>
<dbReference type="InterPro" id="IPR036640">
    <property type="entry name" value="ABC1_TM_sf"/>
</dbReference>
<evidence type="ECO:0000256" key="2">
    <source>
        <dbReference type="ARBA" id="ARBA00009726"/>
    </source>
</evidence>
<gene>
    <name evidence="10" type="ORF">OS493_027933</name>
</gene>
<feature type="transmembrane region" description="Helical" evidence="9">
    <location>
        <begin position="96"/>
        <end position="121"/>
    </location>
</feature>
<keyword evidence="7 9" id="KW-0472">Membrane</keyword>
<evidence type="ECO:0008006" key="12">
    <source>
        <dbReference type="Google" id="ProtNLM"/>
    </source>
</evidence>
<evidence type="ECO:0000256" key="7">
    <source>
        <dbReference type="ARBA" id="ARBA00023136"/>
    </source>
</evidence>
<comment type="similarity">
    <text evidence="2">Belongs to the ABC transporter superfamily. ABCC family. Conjugate transporter (TC 3.A.1.208) subfamily.</text>
</comment>
<evidence type="ECO:0000256" key="9">
    <source>
        <dbReference type="SAM" id="Phobius"/>
    </source>
</evidence>
<protein>
    <recommendedName>
        <fullName evidence="12">ABC transmembrane type-1 domain-containing protein</fullName>
    </recommendedName>
</protein>
<comment type="caution">
    <text evidence="10">The sequence shown here is derived from an EMBL/GenBank/DDBJ whole genome shotgun (WGS) entry which is preliminary data.</text>
</comment>
<evidence type="ECO:0000256" key="8">
    <source>
        <dbReference type="SAM" id="MobiDB-lite"/>
    </source>
</evidence>
<keyword evidence="11" id="KW-1185">Reference proteome</keyword>
<dbReference type="PANTHER" id="PTHR24223:SF456">
    <property type="entry name" value="MULTIDRUG RESISTANCE-ASSOCIATED PROTEIN LETHAL(2)03659"/>
    <property type="match status" value="1"/>
</dbReference>
<evidence type="ECO:0000313" key="10">
    <source>
        <dbReference type="EMBL" id="KAJ7355142.1"/>
    </source>
</evidence>